<dbReference type="Gene3D" id="1.20.1250.20">
    <property type="entry name" value="MFS general substrate transporter like domains"/>
    <property type="match status" value="2"/>
</dbReference>
<dbReference type="PROSITE" id="PS50850">
    <property type="entry name" value="MFS"/>
    <property type="match status" value="1"/>
</dbReference>
<keyword evidence="5 7" id="KW-0472">Membrane</keyword>
<keyword evidence="2" id="KW-0813">Transport</keyword>
<feature type="compositionally biased region" description="Basic and acidic residues" evidence="6">
    <location>
        <begin position="1"/>
        <end position="20"/>
    </location>
</feature>
<feature type="transmembrane region" description="Helical" evidence="7">
    <location>
        <begin position="374"/>
        <end position="395"/>
    </location>
</feature>
<dbReference type="PANTHER" id="PTHR43791">
    <property type="entry name" value="PERMEASE-RELATED"/>
    <property type="match status" value="1"/>
</dbReference>
<evidence type="ECO:0000256" key="3">
    <source>
        <dbReference type="ARBA" id="ARBA00022692"/>
    </source>
</evidence>
<comment type="subcellular location">
    <subcellularLocation>
        <location evidence="1">Membrane</location>
        <topology evidence="1">Multi-pass membrane protein</topology>
    </subcellularLocation>
</comment>
<dbReference type="InterPro" id="IPR020846">
    <property type="entry name" value="MFS_dom"/>
</dbReference>
<evidence type="ECO:0000256" key="6">
    <source>
        <dbReference type="SAM" id="MobiDB-lite"/>
    </source>
</evidence>
<name>A0A6A6GFC2_9PEZI</name>
<feature type="transmembrane region" description="Helical" evidence="7">
    <location>
        <begin position="281"/>
        <end position="301"/>
    </location>
</feature>
<dbReference type="SUPFAM" id="SSF103473">
    <property type="entry name" value="MFS general substrate transporter"/>
    <property type="match status" value="1"/>
</dbReference>
<dbReference type="InterPro" id="IPR036259">
    <property type="entry name" value="MFS_trans_sf"/>
</dbReference>
<evidence type="ECO:0000256" key="7">
    <source>
        <dbReference type="SAM" id="Phobius"/>
    </source>
</evidence>
<accession>A0A6A6GFC2</accession>
<evidence type="ECO:0000256" key="2">
    <source>
        <dbReference type="ARBA" id="ARBA00022448"/>
    </source>
</evidence>
<dbReference type="Pfam" id="PF07690">
    <property type="entry name" value="MFS_1"/>
    <property type="match status" value="1"/>
</dbReference>
<feature type="transmembrane region" description="Helical" evidence="7">
    <location>
        <begin position="211"/>
        <end position="233"/>
    </location>
</feature>
<proteinExistence type="predicted"/>
<dbReference type="AlphaFoldDB" id="A0A6A6GFC2"/>
<gene>
    <name evidence="9" type="ORF">BDZ85DRAFT_216454</name>
</gene>
<keyword evidence="10" id="KW-1185">Reference proteome</keyword>
<evidence type="ECO:0000256" key="4">
    <source>
        <dbReference type="ARBA" id="ARBA00022989"/>
    </source>
</evidence>
<organism evidence="9 10">
    <name type="scientific">Elsinoe ampelina</name>
    <dbReference type="NCBI Taxonomy" id="302913"/>
    <lineage>
        <taxon>Eukaryota</taxon>
        <taxon>Fungi</taxon>
        <taxon>Dikarya</taxon>
        <taxon>Ascomycota</taxon>
        <taxon>Pezizomycotina</taxon>
        <taxon>Dothideomycetes</taxon>
        <taxon>Dothideomycetidae</taxon>
        <taxon>Myriangiales</taxon>
        <taxon>Elsinoaceae</taxon>
        <taxon>Elsinoe</taxon>
    </lineage>
</organism>
<evidence type="ECO:0000256" key="5">
    <source>
        <dbReference type="ARBA" id="ARBA00023136"/>
    </source>
</evidence>
<feature type="transmembrane region" description="Helical" evidence="7">
    <location>
        <begin position="118"/>
        <end position="136"/>
    </location>
</feature>
<dbReference type="Proteomes" id="UP000799538">
    <property type="component" value="Unassembled WGS sequence"/>
</dbReference>
<dbReference type="FunFam" id="1.20.1250.20:FF:000068">
    <property type="entry name" value="MFS general substrate transporter"/>
    <property type="match status" value="1"/>
</dbReference>
<evidence type="ECO:0000259" key="8">
    <source>
        <dbReference type="PROSITE" id="PS50850"/>
    </source>
</evidence>
<feature type="region of interest" description="Disordered" evidence="6">
    <location>
        <begin position="1"/>
        <end position="29"/>
    </location>
</feature>
<feature type="domain" description="Major facilitator superfamily (MFS) profile" evidence="8">
    <location>
        <begin position="52"/>
        <end position="465"/>
    </location>
</feature>
<feature type="transmembrane region" description="Helical" evidence="7">
    <location>
        <begin position="90"/>
        <end position="111"/>
    </location>
</feature>
<feature type="non-terminal residue" evidence="9">
    <location>
        <position position="495"/>
    </location>
</feature>
<feature type="transmembrane region" description="Helical" evidence="7">
    <location>
        <begin position="345"/>
        <end position="368"/>
    </location>
</feature>
<dbReference type="FunFam" id="1.20.1250.20:FF:000034">
    <property type="entry name" value="MFS general substrate transporter"/>
    <property type="match status" value="1"/>
</dbReference>
<dbReference type="GO" id="GO:0022857">
    <property type="term" value="F:transmembrane transporter activity"/>
    <property type="evidence" value="ECO:0007669"/>
    <property type="project" value="InterPro"/>
</dbReference>
<evidence type="ECO:0000256" key="1">
    <source>
        <dbReference type="ARBA" id="ARBA00004141"/>
    </source>
</evidence>
<feature type="transmembrane region" description="Helical" evidence="7">
    <location>
        <begin position="321"/>
        <end position="338"/>
    </location>
</feature>
<keyword evidence="3 7" id="KW-0812">Transmembrane</keyword>
<dbReference type="PANTHER" id="PTHR43791:SF52">
    <property type="entry name" value="TRANSPORTER, PUTATIVE (AFU_ORTHOLOGUE AFUA_1G11820)-RELATED"/>
    <property type="match status" value="1"/>
</dbReference>
<protein>
    <submittedName>
        <fullName evidence="9">Major facilitator superfamily protein</fullName>
    </submittedName>
</protein>
<feature type="transmembrane region" description="Helical" evidence="7">
    <location>
        <begin position="52"/>
        <end position="70"/>
    </location>
</feature>
<evidence type="ECO:0000313" key="9">
    <source>
        <dbReference type="EMBL" id="KAF2224444.1"/>
    </source>
</evidence>
<feature type="transmembrane region" description="Helical" evidence="7">
    <location>
        <begin position="178"/>
        <end position="199"/>
    </location>
</feature>
<dbReference type="OrthoDB" id="19923at2759"/>
<dbReference type="GO" id="GO:0016020">
    <property type="term" value="C:membrane"/>
    <property type="evidence" value="ECO:0007669"/>
    <property type="project" value="UniProtKB-SubCell"/>
</dbReference>
<sequence>MAVHVDEKDHSPSHLERRLSETSSPKVLSEDDDYQIDPVAEKRMLRKIDFRLIPALFLLFLLAFLDRSNIGNARIQGMTEDLKMTGRDYNIALFIFFPPYILFEVPCNILIKRMKPSTFLSVIMVLWGIATTAQGFVKNTAGLAGCRFLLGLFEAGFFPGCVYLISMYYKRYELQRRFTFFFSASIISGSFSGFLAYAIANMSGVGGYGGWRWIFILEGLFTVLVGIASKWFVADWPEQAKFLNEDERRMLRVRLKQDGGDIRMDRLDKAARKRVFSDWKIYCGIVMYLGVVNCSYSTSFFVPTIIQELGFTAAAAQVRSIPVYVCATLGAILTAFLTDHFRHRYAFCIIGILIASVGEILLLVGASVSVGVRYFAVFAVTTGTYVTQPVTLTWMQNNMGGHYKRSISSAMMVGFGNVGGIVASNIFLVEERPRYPTGYGVSLGLLWVCTGACTVLLWGLRRENRKRERGERDYRFESRERDNLGDDFPTFRYIY</sequence>
<dbReference type="InterPro" id="IPR011701">
    <property type="entry name" value="MFS"/>
</dbReference>
<evidence type="ECO:0000313" key="10">
    <source>
        <dbReference type="Proteomes" id="UP000799538"/>
    </source>
</evidence>
<feature type="transmembrane region" description="Helical" evidence="7">
    <location>
        <begin position="439"/>
        <end position="460"/>
    </location>
</feature>
<keyword evidence="4 7" id="KW-1133">Transmembrane helix</keyword>
<feature type="transmembrane region" description="Helical" evidence="7">
    <location>
        <begin position="148"/>
        <end position="166"/>
    </location>
</feature>
<reference evidence="10" key="1">
    <citation type="journal article" date="2020" name="Stud. Mycol.">
        <title>101 Dothideomycetes genomes: A test case for predicting lifestyles and emergence of pathogens.</title>
        <authorList>
            <person name="Haridas S."/>
            <person name="Albert R."/>
            <person name="Binder M."/>
            <person name="Bloem J."/>
            <person name="LaButti K."/>
            <person name="Salamov A."/>
            <person name="Andreopoulos B."/>
            <person name="Baker S."/>
            <person name="Barry K."/>
            <person name="Bills G."/>
            <person name="Bluhm B."/>
            <person name="Cannon C."/>
            <person name="Castanera R."/>
            <person name="Culley D."/>
            <person name="Daum C."/>
            <person name="Ezra D."/>
            <person name="Gonzalez J."/>
            <person name="Henrissat B."/>
            <person name="Kuo A."/>
            <person name="Liang C."/>
            <person name="Lipzen A."/>
            <person name="Lutzoni F."/>
            <person name="Magnuson J."/>
            <person name="Mondo S."/>
            <person name="Nolan M."/>
            <person name="Ohm R."/>
            <person name="Pangilinan J."/>
            <person name="Park H.-J."/>
            <person name="Ramirez L."/>
            <person name="Alfaro M."/>
            <person name="Sun H."/>
            <person name="Tritt A."/>
            <person name="Yoshinaga Y."/>
            <person name="Zwiers L.-H."/>
            <person name="Turgeon B."/>
            <person name="Goodwin S."/>
            <person name="Spatafora J."/>
            <person name="Crous P."/>
            <person name="Grigoriev I."/>
        </authorList>
    </citation>
    <scope>NUCLEOTIDE SEQUENCE [LARGE SCALE GENOMIC DNA]</scope>
    <source>
        <strain evidence="10">CECT 20119</strain>
    </source>
</reference>
<feature type="transmembrane region" description="Helical" evidence="7">
    <location>
        <begin position="407"/>
        <end position="427"/>
    </location>
</feature>
<dbReference type="EMBL" id="ML992505">
    <property type="protein sequence ID" value="KAF2224444.1"/>
    <property type="molecule type" value="Genomic_DNA"/>
</dbReference>